<comment type="caution">
    <text evidence="1">The sequence shown here is derived from an EMBL/GenBank/DDBJ whole genome shotgun (WGS) entry which is preliminary data.</text>
</comment>
<dbReference type="EMBL" id="ML996089">
    <property type="protein sequence ID" value="KAF2150410.1"/>
    <property type="molecule type" value="Genomic_DNA"/>
</dbReference>
<proteinExistence type="predicted"/>
<dbReference type="Proteomes" id="UP000799439">
    <property type="component" value="Unassembled WGS sequence"/>
</dbReference>
<gene>
    <name evidence="1" type="ORF">K461DRAFT_269865</name>
</gene>
<name>A0A9P4IXR6_9PEZI</name>
<organism evidence="1 2">
    <name type="scientific">Myriangium duriaei CBS 260.36</name>
    <dbReference type="NCBI Taxonomy" id="1168546"/>
    <lineage>
        <taxon>Eukaryota</taxon>
        <taxon>Fungi</taxon>
        <taxon>Dikarya</taxon>
        <taxon>Ascomycota</taxon>
        <taxon>Pezizomycotina</taxon>
        <taxon>Dothideomycetes</taxon>
        <taxon>Dothideomycetidae</taxon>
        <taxon>Myriangiales</taxon>
        <taxon>Myriangiaceae</taxon>
        <taxon>Myriangium</taxon>
    </lineage>
</organism>
<keyword evidence="2" id="KW-1185">Reference proteome</keyword>
<reference evidence="1" key="1">
    <citation type="journal article" date="2020" name="Stud. Mycol.">
        <title>101 Dothideomycetes genomes: a test case for predicting lifestyles and emergence of pathogens.</title>
        <authorList>
            <person name="Haridas S."/>
            <person name="Albert R."/>
            <person name="Binder M."/>
            <person name="Bloem J."/>
            <person name="Labutti K."/>
            <person name="Salamov A."/>
            <person name="Andreopoulos B."/>
            <person name="Baker S."/>
            <person name="Barry K."/>
            <person name="Bills G."/>
            <person name="Bluhm B."/>
            <person name="Cannon C."/>
            <person name="Castanera R."/>
            <person name="Culley D."/>
            <person name="Daum C."/>
            <person name="Ezra D."/>
            <person name="Gonzalez J."/>
            <person name="Henrissat B."/>
            <person name="Kuo A."/>
            <person name="Liang C."/>
            <person name="Lipzen A."/>
            <person name="Lutzoni F."/>
            <person name="Magnuson J."/>
            <person name="Mondo S."/>
            <person name="Nolan M."/>
            <person name="Ohm R."/>
            <person name="Pangilinan J."/>
            <person name="Park H.-J."/>
            <person name="Ramirez L."/>
            <person name="Alfaro M."/>
            <person name="Sun H."/>
            <person name="Tritt A."/>
            <person name="Yoshinaga Y."/>
            <person name="Zwiers L.-H."/>
            <person name="Turgeon B."/>
            <person name="Goodwin S."/>
            <person name="Spatafora J."/>
            <person name="Crous P."/>
            <person name="Grigoriev I."/>
        </authorList>
    </citation>
    <scope>NUCLEOTIDE SEQUENCE</scope>
    <source>
        <strain evidence="1">CBS 260.36</strain>
    </source>
</reference>
<evidence type="ECO:0000313" key="1">
    <source>
        <dbReference type="EMBL" id="KAF2150410.1"/>
    </source>
</evidence>
<evidence type="ECO:0000313" key="2">
    <source>
        <dbReference type="Proteomes" id="UP000799439"/>
    </source>
</evidence>
<dbReference type="AlphaFoldDB" id="A0A9P4IXR6"/>
<protein>
    <submittedName>
        <fullName evidence="1">Uncharacterized protein</fullName>
    </submittedName>
</protein>
<accession>A0A9P4IXR6</accession>
<sequence length="274" mass="30668">MTKYKSSTWTNKRKAAISAQPPMAIRTLKARKRFRLMDLPTEIKSLIYHFVWLRETGYASPDEPGSRFYHLAAGARASTRCECVSCGALQGASMTLWALARTCKEVSKEVLPLVYKGITFTTMPIDDHGPATPSELGAFFERSRVELVSNISIHITVGHGMAKNFAKHLKHVAYGRHLETLSFCFGVLDGAADFGSGKASAEFALICMYWQSLLVKERVKFFFIGRLTEDEERDLTEMLGAVETARLQPMSVGEPPLGFGPSCRFNAWRWIESK</sequence>
<dbReference type="OrthoDB" id="5272396at2759"/>